<dbReference type="PROSITE" id="PS50925">
    <property type="entry name" value="BLUF"/>
    <property type="match status" value="1"/>
</dbReference>
<dbReference type="GO" id="GO:0009882">
    <property type="term" value="F:blue light photoreceptor activity"/>
    <property type="evidence" value="ECO:0007669"/>
    <property type="project" value="InterPro"/>
</dbReference>
<proteinExistence type="predicted"/>
<dbReference type="AlphaFoldDB" id="A0A1Z8AGZ7"/>
<dbReference type="SMART" id="SM01034">
    <property type="entry name" value="BLUF"/>
    <property type="match status" value="1"/>
</dbReference>
<dbReference type="Pfam" id="PF04940">
    <property type="entry name" value="BLUF"/>
    <property type="match status" value="1"/>
</dbReference>
<gene>
    <name evidence="2" type="ORF">A9Q93_13770</name>
</gene>
<dbReference type="Gene3D" id="3.30.70.100">
    <property type="match status" value="1"/>
</dbReference>
<dbReference type="EMBL" id="MAAX01000210">
    <property type="protein sequence ID" value="OUS09613.1"/>
    <property type="molecule type" value="Genomic_DNA"/>
</dbReference>
<evidence type="ECO:0000313" key="3">
    <source>
        <dbReference type="Proteomes" id="UP000196102"/>
    </source>
</evidence>
<dbReference type="InterPro" id="IPR036046">
    <property type="entry name" value="Acylphosphatase-like_dom_sf"/>
</dbReference>
<dbReference type="Proteomes" id="UP000196102">
    <property type="component" value="Unassembled WGS sequence"/>
</dbReference>
<organism evidence="2 3">
    <name type="scientific">Nonlabens dokdonensis</name>
    <dbReference type="NCBI Taxonomy" id="328515"/>
    <lineage>
        <taxon>Bacteria</taxon>
        <taxon>Pseudomonadati</taxon>
        <taxon>Bacteroidota</taxon>
        <taxon>Flavobacteriia</taxon>
        <taxon>Flavobacteriales</taxon>
        <taxon>Flavobacteriaceae</taxon>
        <taxon>Nonlabens</taxon>
    </lineage>
</organism>
<evidence type="ECO:0000313" key="2">
    <source>
        <dbReference type="EMBL" id="OUS09613.1"/>
    </source>
</evidence>
<dbReference type="RefSeq" id="WP_303688029.1">
    <property type="nucleotide sequence ID" value="NZ_CAJXYO010000014.1"/>
</dbReference>
<accession>A0A1Z8AGZ7</accession>
<sequence>MNSIYTICYVSKVAPNLSDKDIQDLFKFTATINNKNKISGILLHSLDNFFQVLEGDEKCLKDLYNKIKEDPRHYELYEVYNKKTIHPVFSNYKSTFDIVKTATDLKLVLAYLNQDIANSTNRKLKRLLTPFDLLGDF</sequence>
<dbReference type="InterPro" id="IPR007024">
    <property type="entry name" value="BLUF_domain"/>
</dbReference>
<comment type="caution">
    <text evidence="2">The sequence shown here is derived from an EMBL/GenBank/DDBJ whole genome shotgun (WGS) entry which is preliminary data.</text>
</comment>
<dbReference type="SUPFAM" id="SSF54975">
    <property type="entry name" value="Acylphosphatase/BLUF domain-like"/>
    <property type="match status" value="1"/>
</dbReference>
<name>A0A1Z8AGZ7_9FLAO</name>
<reference evidence="3" key="1">
    <citation type="journal article" date="2017" name="Proc. Natl. Acad. Sci. U.S.A.">
        <title>Simulation of Deepwater Horizon oil plume reveals substrate specialization within a complex community of hydrocarbon-degraders.</title>
        <authorList>
            <person name="Hu P."/>
            <person name="Dubinsky E.A."/>
            <person name="Probst A.J."/>
            <person name="Wang J."/>
            <person name="Sieber C.M.K."/>
            <person name="Tom L.M."/>
            <person name="Gardinali P."/>
            <person name="Banfield J.F."/>
            <person name="Atlas R.M."/>
            <person name="Andersen G.L."/>
        </authorList>
    </citation>
    <scope>NUCLEOTIDE SEQUENCE [LARGE SCALE GENOMIC DNA]</scope>
</reference>
<protein>
    <recommendedName>
        <fullName evidence="1">BLUF domain-containing protein</fullName>
    </recommendedName>
</protein>
<dbReference type="GO" id="GO:0071949">
    <property type="term" value="F:FAD binding"/>
    <property type="evidence" value="ECO:0007669"/>
    <property type="project" value="InterPro"/>
</dbReference>
<evidence type="ECO:0000259" key="1">
    <source>
        <dbReference type="PROSITE" id="PS50925"/>
    </source>
</evidence>
<feature type="domain" description="BLUF" evidence="1">
    <location>
        <begin position="4"/>
        <end position="95"/>
    </location>
</feature>